<feature type="region of interest" description="Disordered" evidence="1">
    <location>
        <begin position="333"/>
        <end position="374"/>
    </location>
</feature>
<dbReference type="InterPro" id="IPR015943">
    <property type="entry name" value="WD40/YVTN_repeat-like_dom_sf"/>
</dbReference>
<proteinExistence type="predicted"/>
<comment type="caution">
    <text evidence="3">The sequence shown here is derived from an EMBL/GenBank/DDBJ whole genome shotgun (WGS) entry which is preliminary data.</text>
</comment>
<keyword evidence="4" id="KW-1185">Reference proteome</keyword>
<gene>
    <name evidence="3" type="ORF">JOF33_001186</name>
</gene>
<dbReference type="Proteomes" id="UP001519305">
    <property type="component" value="Unassembled WGS sequence"/>
</dbReference>
<evidence type="ECO:0000313" key="3">
    <source>
        <dbReference type="EMBL" id="MBP2332487.1"/>
    </source>
</evidence>
<name>A0ABS4U749_9CORY</name>
<reference evidence="3 4" key="1">
    <citation type="submission" date="2021-03" db="EMBL/GenBank/DDBJ databases">
        <title>Sequencing the genomes of 1000 actinobacteria strains.</title>
        <authorList>
            <person name="Klenk H.-P."/>
        </authorList>
    </citation>
    <scope>NUCLEOTIDE SEQUENCE [LARGE SCALE GENOMIC DNA]</scope>
    <source>
        <strain evidence="3 4">DSM 44506</strain>
    </source>
</reference>
<feature type="compositionally biased region" description="Basic and acidic residues" evidence="1">
    <location>
        <begin position="335"/>
        <end position="366"/>
    </location>
</feature>
<evidence type="ECO:0000256" key="1">
    <source>
        <dbReference type="SAM" id="MobiDB-lite"/>
    </source>
</evidence>
<feature type="signal peptide" evidence="2">
    <location>
        <begin position="1"/>
        <end position="24"/>
    </location>
</feature>
<dbReference type="EMBL" id="JAGINY010000001">
    <property type="protein sequence ID" value="MBP2332487.1"/>
    <property type="molecule type" value="Genomic_DNA"/>
</dbReference>
<dbReference type="Gene3D" id="2.130.10.10">
    <property type="entry name" value="YVTN repeat-like/Quinoprotein amine dehydrogenase"/>
    <property type="match status" value="1"/>
</dbReference>
<evidence type="ECO:0008006" key="5">
    <source>
        <dbReference type="Google" id="ProtNLM"/>
    </source>
</evidence>
<dbReference type="RefSeq" id="WP_209652870.1">
    <property type="nucleotide sequence ID" value="NZ_CP047357.1"/>
</dbReference>
<organism evidence="3 4">
    <name type="scientific">Corynebacterium freneyi</name>
    <dbReference type="NCBI Taxonomy" id="134034"/>
    <lineage>
        <taxon>Bacteria</taxon>
        <taxon>Bacillati</taxon>
        <taxon>Actinomycetota</taxon>
        <taxon>Actinomycetes</taxon>
        <taxon>Mycobacteriales</taxon>
        <taxon>Corynebacteriaceae</taxon>
        <taxon>Corynebacterium</taxon>
    </lineage>
</organism>
<accession>A0ABS4U749</accession>
<evidence type="ECO:0000256" key="2">
    <source>
        <dbReference type="SAM" id="SignalP"/>
    </source>
</evidence>
<dbReference type="SUPFAM" id="SSF75011">
    <property type="entry name" value="3-carboxy-cis,cis-mucoante lactonizing enzyme"/>
    <property type="match status" value="1"/>
</dbReference>
<keyword evidence="2" id="KW-0732">Signal</keyword>
<sequence>MSSNSRIRLSAAIAGLAALAIPLAACGSDAEGEVAAGMGNATPLPAAGTPADDPAGTVVDLDKNITGALVVGDRILLRSGSEVLSGTPTDPEMTSNDVDEACGDLAPAGNVAVLPCPDGIHVLAKDGSGTAVIGRGTSYSAAVGLSDGRIVGHRSDSDRIDVFGADGEHADDFTVSRHGSQLLSVPSTRESAVLLEVNRPETSIHEIILDESRSGSGLRAGIGVGPADVGEDGTVAAVDTKGGQLLIYTADDVVRLHNSTPVPEGPWAVAVDSARGLVWVTSTVDGVLTAYDVSTGTALKAAQVPLIADAQALVVTADGGLVAYSASGAGAQRLSTDDVEKALEDGKAELDAERGLMQPREPKDRLPSGAGEGE</sequence>
<feature type="chain" id="PRO_5047408475" description="Prolipoprotein LppL" evidence="2">
    <location>
        <begin position="25"/>
        <end position="374"/>
    </location>
</feature>
<protein>
    <recommendedName>
        <fullName evidence="5">Prolipoprotein LppL</fullName>
    </recommendedName>
</protein>
<evidence type="ECO:0000313" key="4">
    <source>
        <dbReference type="Proteomes" id="UP001519305"/>
    </source>
</evidence>